<dbReference type="PANTHER" id="PTHR10472">
    <property type="entry name" value="D-TYROSYL-TRNA TYR DEACYLASE"/>
    <property type="match status" value="1"/>
</dbReference>
<dbReference type="NCBIfam" id="TIGR00256">
    <property type="entry name" value="D-aminoacyl-tRNA deacylase"/>
    <property type="match status" value="1"/>
</dbReference>
<evidence type="ECO:0000313" key="3">
    <source>
        <dbReference type="EMBL" id="MDP9846941.1"/>
    </source>
</evidence>
<dbReference type="PANTHER" id="PTHR10472:SF5">
    <property type="entry name" value="D-AMINOACYL-TRNA DEACYLASE 1"/>
    <property type="match status" value="1"/>
</dbReference>
<feature type="short sequence motif" description="Gly-cisPro motif, important for rejection of L-amino acids" evidence="2">
    <location>
        <begin position="133"/>
        <end position="134"/>
    </location>
</feature>
<keyword evidence="2" id="KW-0694">RNA-binding</keyword>
<comment type="caution">
    <text evidence="3">The sequence shown here is derived from an EMBL/GenBank/DDBJ whole genome shotgun (WGS) entry which is preliminary data.</text>
</comment>
<evidence type="ECO:0000256" key="2">
    <source>
        <dbReference type="HAMAP-Rule" id="MF_00518"/>
    </source>
</evidence>
<dbReference type="RefSeq" id="WP_307563821.1">
    <property type="nucleotide sequence ID" value="NZ_JAUSQU010000001.1"/>
</dbReference>
<sequence length="141" mass="14603">MRAVVQRVSSASVVVDGVTVGAIDEPGLLVLVGVTHTDTPAEAARLAAKLWGLRILSGEKSCSDIGAPLLVVSQFTLYGDARKGRRPTWQAAAPGPVAEPLVEAVCTGLRELGAQVETGVFGADMKVTLTNDGPITLVLEI</sequence>
<comment type="catalytic activity">
    <reaction evidence="2">
        <text>a D-aminoacyl-tRNA + H2O = a tRNA + a D-alpha-amino acid + H(+)</text>
        <dbReference type="Rhea" id="RHEA:13953"/>
        <dbReference type="Rhea" id="RHEA-COMP:10123"/>
        <dbReference type="Rhea" id="RHEA-COMP:10124"/>
        <dbReference type="ChEBI" id="CHEBI:15377"/>
        <dbReference type="ChEBI" id="CHEBI:15378"/>
        <dbReference type="ChEBI" id="CHEBI:59871"/>
        <dbReference type="ChEBI" id="CHEBI:78442"/>
        <dbReference type="ChEBI" id="CHEBI:79333"/>
        <dbReference type="EC" id="3.1.1.96"/>
    </reaction>
</comment>
<keyword evidence="2 3" id="KW-0378">Hydrolase</keyword>
<comment type="similarity">
    <text evidence="1 2">Belongs to the DTD family.</text>
</comment>
<comment type="domain">
    <text evidence="2">A Gly-cisPro motif from one monomer fits into the active site of the other monomer to allow specific chiral rejection of L-amino acids.</text>
</comment>
<dbReference type="Pfam" id="PF02580">
    <property type="entry name" value="Tyr_Deacylase"/>
    <property type="match status" value="1"/>
</dbReference>
<name>A0ABT9QJL3_9ACTN</name>
<evidence type="ECO:0000313" key="4">
    <source>
        <dbReference type="Proteomes" id="UP001225356"/>
    </source>
</evidence>
<accession>A0ABT9QJL3</accession>
<keyword evidence="2" id="KW-0963">Cytoplasm</keyword>
<dbReference type="EC" id="3.1.1.-" evidence="2"/>
<reference evidence="3 4" key="1">
    <citation type="submission" date="2023-07" db="EMBL/GenBank/DDBJ databases">
        <title>Sequencing the genomes of 1000 actinobacteria strains.</title>
        <authorList>
            <person name="Klenk H.-P."/>
        </authorList>
    </citation>
    <scope>NUCLEOTIDE SEQUENCE [LARGE SCALE GENOMIC DNA]</scope>
    <source>
        <strain evidence="3 4">DSM 46740</strain>
    </source>
</reference>
<comment type="function">
    <text evidence="2">An aminoacyl-tRNA editing enzyme that deacylates mischarged D-aminoacyl-tRNAs. Also deacylates mischarged glycyl-tRNA(Ala), protecting cells against glycine mischarging by AlaRS. Acts via tRNA-based rather than protein-based catalysis; rejects L-amino acids rather than detecting D-amino acids in the active site. By recycling D-aminoacyl-tRNA to D-amino acids and free tRNA molecules, this enzyme counteracts the toxicity associated with the formation of D-aminoacyl-tRNA entities in vivo and helps enforce protein L-homochirality.</text>
</comment>
<dbReference type="Gene3D" id="3.50.80.10">
    <property type="entry name" value="D-tyrosyl-tRNA(Tyr) deacylase"/>
    <property type="match status" value="1"/>
</dbReference>
<dbReference type="InterPro" id="IPR003732">
    <property type="entry name" value="Daa-tRNA_deacyls_DTD"/>
</dbReference>
<dbReference type="EC" id="3.1.1.96" evidence="2"/>
<evidence type="ECO:0000256" key="1">
    <source>
        <dbReference type="ARBA" id="ARBA00009673"/>
    </source>
</evidence>
<dbReference type="InterPro" id="IPR023509">
    <property type="entry name" value="DTD-like_sf"/>
</dbReference>
<organism evidence="3 4">
    <name type="scientific">Streptosporangium lutulentum</name>
    <dbReference type="NCBI Taxonomy" id="1461250"/>
    <lineage>
        <taxon>Bacteria</taxon>
        <taxon>Bacillati</taxon>
        <taxon>Actinomycetota</taxon>
        <taxon>Actinomycetes</taxon>
        <taxon>Streptosporangiales</taxon>
        <taxon>Streptosporangiaceae</taxon>
        <taxon>Streptosporangium</taxon>
    </lineage>
</organism>
<dbReference type="HAMAP" id="MF_00518">
    <property type="entry name" value="Deacylase_Dtd"/>
    <property type="match status" value="1"/>
</dbReference>
<dbReference type="SUPFAM" id="SSF69500">
    <property type="entry name" value="DTD-like"/>
    <property type="match status" value="1"/>
</dbReference>
<dbReference type="Proteomes" id="UP001225356">
    <property type="component" value="Unassembled WGS sequence"/>
</dbReference>
<dbReference type="GO" id="GO:0016787">
    <property type="term" value="F:hydrolase activity"/>
    <property type="evidence" value="ECO:0007669"/>
    <property type="project" value="UniProtKB-KW"/>
</dbReference>
<comment type="catalytic activity">
    <reaction evidence="2">
        <text>glycyl-tRNA(Ala) + H2O = tRNA(Ala) + glycine + H(+)</text>
        <dbReference type="Rhea" id="RHEA:53744"/>
        <dbReference type="Rhea" id="RHEA-COMP:9657"/>
        <dbReference type="Rhea" id="RHEA-COMP:13640"/>
        <dbReference type="ChEBI" id="CHEBI:15377"/>
        <dbReference type="ChEBI" id="CHEBI:15378"/>
        <dbReference type="ChEBI" id="CHEBI:57305"/>
        <dbReference type="ChEBI" id="CHEBI:78442"/>
        <dbReference type="ChEBI" id="CHEBI:78522"/>
    </reaction>
</comment>
<protein>
    <recommendedName>
        <fullName evidence="2">D-aminoacyl-tRNA deacylase</fullName>
        <shortName evidence="2">DTD</shortName>
        <ecNumber evidence="2">3.1.1.96</ecNumber>
    </recommendedName>
    <alternativeName>
        <fullName evidence="2">Gly-tRNA(Ala) deacylase</fullName>
        <ecNumber evidence="2">3.1.1.-</ecNumber>
    </alternativeName>
</protein>
<comment type="subcellular location">
    <subcellularLocation>
        <location evidence="2">Cytoplasm</location>
    </subcellularLocation>
</comment>
<dbReference type="EMBL" id="JAUSQU010000001">
    <property type="protein sequence ID" value="MDP9846941.1"/>
    <property type="molecule type" value="Genomic_DNA"/>
</dbReference>
<proteinExistence type="inferred from homology"/>
<keyword evidence="2" id="KW-0820">tRNA-binding</keyword>
<comment type="subunit">
    <text evidence="2">Homodimer.</text>
</comment>
<keyword evidence="4" id="KW-1185">Reference proteome</keyword>
<gene>
    <name evidence="2" type="primary">dtd</name>
    <name evidence="3" type="ORF">J2853_006152</name>
</gene>
<dbReference type="CDD" id="cd00563">
    <property type="entry name" value="Dtyr_deacylase"/>
    <property type="match status" value="1"/>
</dbReference>